<keyword evidence="10 13" id="KW-0472">Membrane</keyword>
<proteinExistence type="inferred from homology"/>
<dbReference type="CDD" id="cd16461">
    <property type="entry name" value="RING-H2_EL5-like"/>
    <property type="match status" value="1"/>
</dbReference>
<dbReference type="PANTHER" id="PTHR46905:SF21">
    <property type="entry name" value="RING-TYPE E3 UBIQUITIN TRANSFERASE"/>
    <property type="match status" value="1"/>
</dbReference>
<keyword evidence="5 13" id="KW-0812">Transmembrane</keyword>
<dbReference type="Proteomes" id="UP000288805">
    <property type="component" value="Unassembled WGS sequence"/>
</dbReference>
<comment type="caution">
    <text evidence="15">The sequence shown here is derived from an EMBL/GenBank/DDBJ whole genome shotgun (WGS) entry which is preliminary data.</text>
</comment>
<dbReference type="SMART" id="SM00184">
    <property type="entry name" value="RING"/>
    <property type="match status" value="1"/>
</dbReference>
<dbReference type="EC" id="2.3.2.27" evidence="3"/>
<evidence type="ECO:0000256" key="3">
    <source>
        <dbReference type="ARBA" id="ARBA00012483"/>
    </source>
</evidence>
<organism evidence="15 16">
    <name type="scientific">Vitis vinifera</name>
    <name type="common">Grape</name>
    <dbReference type="NCBI Taxonomy" id="29760"/>
    <lineage>
        <taxon>Eukaryota</taxon>
        <taxon>Viridiplantae</taxon>
        <taxon>Streptophyta</taxon>
        <taxon>Embryophyta</taxon>
        <taxon>Tracheophyta</taxon>
        <taxon>Spermatophyta</taxon>
        <taxon>Magnoliopsida</taxon>
        <taxon>eudicotyledons</taxon>
        <taxon>Gunneridae</taxon>
        <taxon>Pentapetalae</taxon>
        <taxon>rosids</taxon>
        <taxon>Vitales</taxon>
        <taxon>Vitaceae</taxon>
        <taxon>Viteae</taxon>
        <taxon>Vitis</taxon>
    </lineage>
</organism>
<comment type="similarity">
    <text evidence="11">Belongs to the RING-type zinc finger family. ATL subfamily.</text>
</comment>
<keyword evidence="8" id="KW-0862">Zinc</keyword>
<dbReference type="SUPFAM" id="SSF57850">
    <property type="entry name" value="RING/U-box"/>
    <property type="match status" value="1"/>
</dbReference>
<dbReference type="InterPro" id="IPR044602">
    <property type="entry name" value="ATL10/ATL72-79-like"/>
</dbReference>
<comment type="subcellular location">
    <subcellularLocation>
        <location evidence="2">Membrane</location>
        <topology evidence="2">Single-pass membrane protein</topology>
    </subcellularLocation>
</comment>
<feature type="domain" description="RING-type" evidence="14">
    <location>
        <begin position="340"/>
        <end position="382"/>
    </location>
</feature>
<evidence type="ECO:0000256" key="4">
    <source>
        <dbReference type="ARBA" id="ARBA00022679"/>
    </source>
</evidence>
<evidence type="ECO:0000256" key="10">
    <source>
        <dbReference type="ARBA" id="ARBA00023136"/>
    </source>
</evidence>
<evidence type="ECO:0000256" key="11">
    <source>
        <dbReference type="ARBA" id="ARBA00024209"/>
    </source>
</evidence>
<keyword evidence="4" id="KW-0808">Transferase</keyword>
<keyword evidence="6" id="KW-0479">Metal-binding</keyword>
<protein>
    <recommendedName>
        <fullName evidence="3">RING-type E3 ubiquitin transferase</fullName>
        <ecNumber evidence="3">2.3.2.27</ecNumber>
    </recommendedName>
</protein>
<evidence type="ECO:0000256" key="2">
    <source>
        <dbReference type="ARBA" id="ARBA00004167"/>
    </source>
</evidence>
<keyword evidence="12" id="KW-0863">Zinc-finger</keyword>
<evidence type="ECO:0000313" key="16">
    <source>
        <dbReference type="Proteomes" id="UP000288805"/>
    </source>
</evidence>
<dbReference type="GO" id="GO:0061630">
    <property type="term" value="F:ubiquitin protein ligase activity"/>
    <property type="evidence" value="ECO:0007669"/>
    <property type="project" value="UniProtKB-EC"/>
</dbReference>
<name>A0A438F973_VITVI</name>
<dbReference type="Pfam" id="PF13639">
    <property type="entry name" value="zf-RING_2"/>
    <property type="match status" value="1"/>
</dbReference>
<dbReference type="GO" id="GO:0016567">
    <property type="term" value="P:protein ubiquitination"/>
    <property type="evidence" value="ECO:0007669"/>
    <property type="project" value="InterPro"/>
</dbReference>
<dbReference type="EMBL" id="QGNW01001077">
    <property type="protein sequence ID" value="RVW56501.1"/>
    <property type="molecule type" value="Genomic_DNA"/>
</dbReference>
<dbReference type="InterPro" id="IPR013083">
    <property type="entry name" value="Znf_RING/FYVE/PHD"/>
</dbReference>
<evidence type="ECO:0000256" key="8">
    <source>
        <dbReference type="ARBA" id="ARBA00022833"/>
    </source>
</evidence>
<evidence type="ECO:0000256" key="5">
    <source>
        <dbReference type="ARBA" id="ARBA00022692"/>
    </source>
</evidence>
<evidence type="ECO:0000313" key="15">
    <source>
        <dbReference type="EMBL" id="RVW56501.1"/>
    </source>
</evidence>
<dbReference type="GO" id="GO:0016020">
    <property type="term" value="C:membrane"/>
    <property type="evidence" value="ECO:0007669"/>
    <property type="project" value="UniProtKB-SubCell"/>
</dbReference>
<evidence type="ECO:0000259" key="14">
    <source>
        <dbReference type="PROSITE" id="PS50089"/>
    </source>
</evidence>
<evidence type="ECO:0000256" key="13">
    <source>
        <dbReference type="SAM" id="Phobius"/>
    </source>
</evidence>
<sequence length="515" mass="57870">METKPRHTIEKQIKTFHLSINSKVLEILRPTGARSHDPMMFFLCSLLSPPIQSPINVMSGNGPQYERLAYVMELEWTKLDPIGSSPPTRGSTSKLVKVTHKHHEVLVPFQFFHANIHQMTVARKISRVSDLIRTFTLKWGHHGRQVFDRRTGIRFHNHTTAAPFLEMAYCLSYGQLLREVERYQNFSLLLLPQKSLESAGDNRKKIFALQGDRISATEGGCGLSSMAWNLYAGPRRLLLDTETAMPPMNGSRGSSSYANDANFDSNMVIILAALLCALICALGLNSIVRCALRCSNRFSLETPDQVAAHLATTGLEKGTLSQIPVVVYGSSGLTTPATDCPICLGEFTEGDKVRILPKCNHGFHVKCIDTWLMSRSSCPTCRQPLLEHPTNSNGRSWLSESCDQKLNLVAKFGFSRSRHRADILIEMISQIHPSSVQTHQINQPWVSILWGLANFLQTSLSELRLSLLCCSWRLHVFTVFQVELEIMKKKEQTAKRSLRNGVVQIIIDYLRTEVA</sequence>
<evidence type="ECO:0000256" key="1">
    <source>
        <dbReference type="ARBA" id="ARBA00000900"/>
    </source>
</evidence>
<keyword evidence="9 13" id="KW-1133">Transmembrane helix</keyword>
<reference evidence="15 16" key="1">
    <citation type="journal article" date="2018" name="PLoS Genet.">
        <title>Population sequencing reveals clonal diversity and ancestral inbreeding in the grapevine cultivar Chardonnay.</title>
        <authorList>
            <person name="Roach M.J."/>
            <person name="Johnson D.L."/>
            <person name="Bohlmann J."/>
            <person name="van Vuuren H.J."/>
            <person name="Jones S.J."/>
            <person name="Pretorius I.S."/>
            <person name="Schmidt S.A."/>
            <person name="Borneman A.R."/>
        </authorList>
    </citation>
    <scope>NUCLEOTIDE SEQUENCE [LARGE SCALE GENOMIC DNA]</scope>
    <source>
        <strain evidence="16">cv. Chardonnay</strain>
        <tissue evidence="15">Leaf</tissue>
    </source>
</reference>
<dbReference type="AlphaFoldDB" id="A0A438F973"/>
<evidence type="ECO:0000256" key="9">
    <source>
        <dbReference type="ARBA" id="ARBA00022989"/>
    </source>
</evidence>
<accession>A0A438F973</accession>
<dbReference type="Gene3D" id="3.30.40.10">
    <property type="entry name" value="Zinc/RING finger domain, C3HC4 (zinc finger)"/>
    <property type="match status" value="1"/>
</dbReference>
<comment type="catalytic activity">
    <reaction evidence="1">
        <text>S-ubiquitinyl-[E2 ubiquitin-conjugating enzyme]-L-cysteine + [acceptor protein]-L-lysine = [E2 ubiquitin-conjugating enzyme]-L-cysteine + N(6)-ubiquitinyl-[acceptor protein]-L-lysine.</text>
        <dbReference type="EC" id="2.3.2.27"/>
    </reaction>
</comment>
<evidence type="ECO:0000256" key="6">
    <source>
        <dbReference type="ARBA" id="ARBA00022723"/>
    </source>
</evidence>
<feature type="transmembrane region" description="Helical" evidence="13">
    <location>
        <begin position="267"/>
        <end position="288"/>
    </location>
</feature>
<evidence type="ECO:0000256" key="7">
    <source>
        <dbReference type="ARBA" id="ARBA00022786"/>
    </source>
</evidence>
<dbReference type="PROSITE" id="PS50089">
    <property type="entry name" value="ZF_RING_2"/>
    <property type="match status" value="1"/>
</dbReference>
<dbReference type="SMART" id="SM01197">
    <property type="entry name" value="FANCL_C"/>
    <property type="match status" value="1"/>
</dbReference>
<dbReference type="PANTHER" id="PTHR46905">
    <property type="entry name" value="RING-H2 FINGER PROTEIN ATL78"/>
    <property type="match status" value="1"/>
</dbReference>
<dbReference type="InterPro" id="IPR001841">
    <property type="entry name" value="Znf_RING"/>
</dbReference>
<keyword evidence="7" id="KW-0833">Ubl conjugation pathway</keyword>
<dbReference type="GO" id="GO:0008270">
    <property type="term" value="F:zinc ion binding"/>
    <property type="evidence" value="ECO:0007669"/>
    <property type="project" value="UniProtKB-KW"/>
</dbReference>
<gene>
    <name evidence="15" type="primary">ATL72_6</name>
    <name evidence="15" type="ORF">CK203_072495</name>
</gene>
<evidence type="ECO:0000256" key="12">
    <source>
        <dbReference type="PROSITE-ProRule" id="PRU00175"/>
    </source>
</evidence>